<dbReference type="InterPro" id="IPR010723">
    <property type="entry name" value="HemN_C"/>
</dbReference>
<dbReference type="Gene3D" id="1.10.10.920">
    <property type="match status" value="1"/>
</dbReference>
<comment type="catalytic activity">
    <reaction evidence="14 15">
        <text>coproporphyrinogen III + 2 S-adenosyl-L-methionine = protoporphyrinogen IX + 2 5'-deoxyadenosine + 2 L-methionine + 2 CO2</text>
        <dbReference type="Rhea" id="RHEA:15425"/>
        <dbReference type="ChEBI" id="CHEBI:16526"/>
        <dbReference type="ChEBI" id="CHEBI:17319"/>
        <dbReference type="ChEBI" id="CHEBI:57307"/>
        <dbReference type="ChEBI" id="CHEBI:57309"/>
        <dbReference type="ChEBI" id="CHEBI:57844"/>
        <dbReference type="ChEBI" id="CHEBI:59789"/>
        <dbReference type="EC" id="1.3.98.3"/>
    </reaction>
</comment>
<protein>
    <recommendedName>
        <fullName evidence="15">Coproporphyrinogen-III oxidase</fullName>
        <ecNumber evidence="15">1.3.98.3</ecNumber>
    </recommendedName>
</protein>
<dbReference type="OrthoDB" id="9808022at2"/>
<gene>
    <name evidence="19" type="ORF">EV696_11835</name>
</gene>
<evidence type="ECO:0000256" key="7">
    <source>
        <dbReference type="ARBA" id="ARBA00022691"/>
    </source>
</evidence>
<dbReference type="EC" id="1.3.98.3" evidence="15"/>
<evidence type="ECO:0000256" key="16">
    <source>
        <dbReference type="PIRSR" id="PIRSR000167-1"/>
    </source>
</evidence>
<evidence type="ECO:0000256" key="6">
    <source>
        <dbReference type="ARBA" id="ARBA00022490"/>
    </source>
</evidence>
<evidence type="ECO:0000256" key="5">
    <source>
        <dbReference type="ARBA" id="ARBA00022485"/>
    </source>
</evidence>
<feature type="binding site" evidence="17">
    <location>
        <position position="73"/>
    </location>
    <ligand>
        <name>[4Fe-4S] cluster</name>
        <dbReference type="ChEBI" id="CHEBI:49883"/>
        <note>4Fe-4S-S-AdoMet</note>
    </ligand>
</feature>
<dbReference type="GO" id="GO:0051539">
    <property type="term" value="F:4 iron, 4 sulfur cluster binding"/>
    <property type="evidence" value="ECO:0007669"/>
    <property type="project" value="UniProtKB-KW"/>
</dbReference>
<dbReference type="GO" id="GO:0005737">
    <property type="term" value="C:cytoplasm"/>
    <property type="evidence" value="ECO:0007669"/>
    <property type="project" value="UniProtKB-SubCell"/>
</dbReference>
<dbReference type="EMBL" id="SNYM01000018">
    <property type="protein sequence ID" value="TDQ45684.1"/>
    <property type="molecule type" value="Genomic_DNA"/>
</dbReference>
<evidence type="ECO:0000256" key="14">
    <source>
        <dbReference type="ARBA" id="ARBA00048321"/>
    </source>
</evidence>
<evidence type="ECO:0000313" key="19">
    <source>
        <dbReference type="EMBL" id="TDQ45684.1"/>
    </source>
</evidence>
<evidence type="ECO:0000259" key="18">
    <source>
        <dbReference type="PROSITE" id="PS51918"/>
    </source>
</evidence>
<feature type="binding site" evidence="16">
    <location>
        <begin position="120"/>
        <end position="121"/>
    </location>
    <ligand>
        <name>S-adenosyl-L-methionine</name>
        <dbReference type="ChEBI" id="CHEBI:59789"/>
        <label>2</label>
    </ligand>
</feature>
<evidence type="ECO:0000256" key="11">
    <source>
        <dbReference type="ARBA" id="ARBA00023014"/>
    </source>
</evidence>
<feature type="binding site" evidence="16">
    <location>
        <begin position="75"/>
        <end position="77"/>
    </location>
    <ligand>
        <name>S-adenosyl-L-methionine</name>
        <dbReference type="ChEBI" id="CHEBI:59789"/>
        <label>2</label>
    </ligand>
</feature>
<organism evidence="19 20">
    <name type="scientific">Permianibacter aggregans</name>
    <dbReference type="NCBI Taxonomy" id="1510150"/>
    <lineage>
        <taxon>Bacteria</taxon>
        <taxon>Pseudomonadati</taxon>
        <taxon>Pseudomonadota</taxon>
        <taxon>Gammaproteobacteria</taxon>
        <taxon>Pseudomonadales</taxon>
        <taxon>Pseudomonadaceae</taxon>
        <taxon>Permianibacter</taxon>
    </lineage>
</organism>
<dbReference type="CDD" id="cd01335">
    <property type="entry name" value="Radical_SAM"/>
    <property type="match status" value="1"/>
</dbReference>
<feature type="binding site" evidence="16">
    <location>
        <position position="119"/>
    </location>
    <ligand>
        <name>S-adenosyl-L-methionine</name>
        <dbReference type="ChEBI" id="CHEBI:59789"/>
        <label>1</label>
    </ligand>
</feature>
<comment type="function">
    <text evidence="13">Involved in the heme biosynthesis. Catalyzes the anaerobic oxidative decarboxylation of propionate groups of rings A and B of coproporphyrinogen III to yield the vinyl groups in protoporphyrinogen IX.</text>
</comment>
<comment type="cofactor">
    <cofactor evidence="15 17">
        <name>[4Fe-4S] cluster</name>
        <dbReference type="ChEBI" id="CHEBI:49883"/>
    </cofactor>
    <text evidence="15 17">Binds 1 [4Fe-4S] cluster. The cluster is coordinated with 3 cysteines and an exchangeable S-adenosyl-L-methionine.</text>
</comment>
<dbReference type="PROSITE" id="PS51918">
    <property type="entry name" value="RADICAL_SAM"/>
    <property type="match status" value="1"/>
</dbReference>
<dbReference type="AlphaFoldDB" id="A0A4R6UQZ6"/>
<dbReference type="SFLD" id="SFLDS00029">
    <property type="entry name" value="Radical_SAM"/>
    <property type="match status" value="1"/>
</dbReference>
<dbReference type="InterPro" id="IPR004558">
    <property type="entry name" value="Coprogen_oxidase_HemN"/>
</dbReference>
<dbReference type="GO" id="GO:0046872">
    <property type="term" value="F:metal ion binding"/>
    <property type="evidence" value="ECO:0007669"/>
    <property type="project" value="UniProtKB-KW"/>
</dbReference>
<feature type="domain" description="Radical SAM core" evidence="18">
    <location>
        <begin position="54"/>
        <end position="286"/>
    </location>
</feature>
<dbReference type="SFLD" id="SFLDG01065">
    <property type="entry name" value="anaerobic_coproporphyrinogen-I"/>
    <property type="match status" value="1"/>
</dbReference>
<dbReference type="Pfam" id="PF04055">
    <property type="entry name" value="Radical_SAM"/>
    <property type="match status" value="1"/>
</dbReference>
<comment type="caution">
    <text evidence="19">The sequence shown here is derived from an EMBL/GenBank/DDBJ whole genome shotgun (WGS) entry which is preliminary data.</text>
</comment>
<feature type="binding site" evidence="16">
    <location>
        <position position="63"/>
    </location>
    <ligand>
        <name>S-adenosyl-L-methionine</name>
        <dbReference type="ChEBI" id="CHEBI:59789"/>
        <label>1</label>
    </ligand>
</feature>
<comment type="pathway">
    <text evidence="2 15">Porphyrin-containing compound metabolism; protoporphyrin-IX biosynthesis; protoporphyrinogen-IX from coproporphyrinogen-III (AdoMet route): step 1/1.</text>
</comment>
<keyword evidence="7 15" id="KW-0949">S-adenosyl-L-methionine</keyword>
<dbReference type="FunFam" id="3.80.30.20:FF:000012">
    <property type="entry name" value="Coproporphyrinogen-III oxidase"/>
    <property type="match status" value="1"/>
</dbReference>
<evidence type="ECO:0000256" key="12">
    <source>
        <dbReference type="ARBA" id="ARBA00023244"/>
    </source>
</evidence>
<feature type="binding site" evidence="16">
    <location>
        <position position="252"/>
    </location>
    <ligand>
        <name>S-adenosyl-L-methionine</name>
        <dbReference type="ChEBI" id="CHEBI:59789"/>
        <label>2</label>
    </ligand>
</feature>
<accession>A0A4R6UQZ6</accession>
<feature type="binding site" evidence="16">
    <location>
        <position position="338"/>
    </location>
    <ligand>
        <name>S-adenosyl-L-methionine</name>
        <dbReference type="ChEBI" id="CHEBI:59789"/>
        <label>1</label>
    </ligand>
</feature>
<feature type="binding site" evidence="17">
    <location>
        <position position="69"/>
    </location>
    <ligand>
        <name>[4Fe-4S] cluster</name>
        <dbReference type="ChEBI" id="CHEBI:49883"/>
        <note>4Fe-4S-S-AdoMet</note>
    </ligand>
</feature>
<comment type="subunit">
    <text evidence="4">Monomer.</text>
</comment>
<dbReference type="PIRSF" id="PIRSF000167">
    <property type="entry name" value="HemN"/>
    <property type="match status" value="1"/>
</dbReference>
<dbReference type="GO" id="GO:0004109">
    <property type="term" value="F:coproporphyrinogen oxidase activity"/>
    <property type="evidence" value="ECO:0007669"/>
    <property type="project" value="InterPro"/>
</dbReference>
<evidence type="ECO:0000256" key="1">
    <source>
        <dbReference type="ARBA" id="ARBA00004496"/>
    </source>
</evidence>
<dbReference type="Gene3D" id="3.80.30.20">
    <property type="entry name" value="tm_1862 like domain"/>
    <property type="match status" value="1"/>
</dbReference>
<proteinExistence type="inferred from homology"/>
<keyword evidence="20" id="KW-1185">Reference proteome</keyword>
<feature type="binding site" evidence="16">
    <location>
        <position position="181"/>
    </location>
    <ligand>
        <name>S-adenosyl-L-methionine</name>
        <dbReference type="ChEBI" id="CHEBI:59789"/>
        <label>2</label>
    </ligand>
</feature>
<dbReference type="InterPro" id="IPR023404">
    <property type="entry name" value="rSAM_horseshoe"/>
</dbReference>
<evidence type="ECO:0000313" key="20">
    <source>
        <dbReference type="Proteomes" id="UP000295375"/>
    </source>
</evidence>
<feature type="binding site" evidence="16">
    <location>
        <position position="193"/>
    </location>
    <ligand>
        <name>S-adenosyl-L-methionine</name>
        <dbReference type="ChEBI" id="CHEBI:59789"/>
        <label>2</label>
    </ligand>
</feature>
<comment type="similarity">
    <text evidence="3 15">Belongs to the anaerobic coproporphyrinogen-III oxidase family.</text>
</comment>
<keyword evidence="10 15" id="KW-0408">Iron</keyword>
<keyword evidence="11 15" id="KW-0411">Iron-sulfur</keyword>
<evidence type="ECO:0000256" key="13">
    <source>
        <dbReference type="ARBA" id="ARBA00024295"/>
    </source>
</evidence>
<dbReference type="Proteomes" id="UP000295375">
    <property type="component" value="Unassembled WGS sequence"/>
</dbReference>
<evidence type="ECO:0000256" key="2">
    <source>
        <dbReference type="ARBA" id="ARBA00004785"/>
    </source>
</evidence>
<sequence>MILQFPIQQAPISINRELIARYNLSGPRYTSYPTALQFTEDFRKADYQQAIAQTDPKAPLSIYIHIPFCATLCYYCACNKIVTKDRRKAQTYVEYLKREIALHAKLLGGRRVTQMHWGGGTPTFLSHTEMAAIVDCLHHHFEIAPSSEGEYSIEVDPRAVNDDSMQRLAELGLNRLSLGVQDFDPKVQKAVNRVQSFELTEKVIQQAREHGFRSINLDLIYGLPYQTEQSFRETLDKVMLLSPDRLSIFNYAHLPSHFKSQAAIPKQALPSAEEKLQILEYTVSFLTRNDYVHIGMDHFAKPNDELAVAQRNGQLHRNFQGYSTRAECELLALGVSGISQIGDSYFQNLKDLDGYYEALDKSNLPIWRGVKLDADDKLRRDVIMQLICHFNLEYSVINQLHGIDFQSYFADELQRLQSFADDGLVTIDEQGIEVAPLGRLLIRNICTVFDRYLSVMMQSRFSRLI</sequence>
<reference evidence="19 20" key="1">
    <citation type="submission" date="2019-03" db="EMBL/GenBank/DDBJ databases">
        <title>Genomic Encyclopedia of Type Strains, Phase IV (KMG-IV): sequencing the most valuable type-strain genomes for metagenomic binning, comparative biology and taxonomic classification.</title>
        <authorList>
            <person name="Goeker M."/>
        </authorList>
    </citation>
    <scope>NUCLEOTIDE SEQUENCE [LARGE SCALE GENOMIC DNA]</scope>
    <source>
        <strain evidence="19 20">DSM 103792</strain>
    </source>
</reference>
<evidence type="ECO:0000256" key="4">
    <source>
        <dbReference type="ARBA" id="ARBA00011245"/>
    </source>
</evidence>
<keyword evidence="12 15" id="KW-0627">Porphyrin biosynthesis</keyword>
<name>A0A4R6UQZ6_9GAMM</name>
<dbReference type="InterPro" id="IPR006638">
    <property type="entry name" value="Elp3/MiaA/NifB-like_rSAM"/>
</dbReference>
<feature type="binding site" evidence="16">
    <location>
        <position position="154"/>
    </location>
    <ligand>
        <name>S-adenosyl-L-methionine</name>
        <dbReference type="ChEBI" id="CHEBI:59789"/>
        <label>1</label>
    </ligand>
</feature>
<dbReference type="UniPathway" id="UPA00251">
    <property type="reaction ID" value="UER00323"/>
</dbReference>
<dbReference type="NCBIfam" id="TIGR00538">
    <property type="entry name" value="hemN"/>
    <property type="match status" value="1"/>
</dbReference>
<dbReference type="InterPro" id="IPR007197">
    <property type="entry name" value="rSAM"/>
</dbReference>
<dbReference type="GO" id="GO:0051989">
    <property type="term" value="F:coproporphyrinogen dehydrogenase activity"/>
    <property type="evidence" value="ECO:0007669"/>
    <property type="project" value="UniProtKB-EC"/>
</dbReference>
<dbReference type="PANTHER" id="PTHR13932:SF6">
    <property type="entry name" value="OXYGEN-INDEPENDENT COPROPORPHYRINOGEN III OXIDASE"/>
    <property type="match status" value="1"/>
</dbReference>
<comment type="subcellular location">
    <subcellularLocation>
        <location evidence="1 15">Cytoplasm</location>
    </subcellularLocation>
</comment>
<evidence type="ECO:0000256" key="3">
    <source>
        <dbReference type="ARBA" id="ARBA00005493"/>
    </source>
</evidence>
<dbReference type="PANTHER" id="PTHR13932">
    <property type="entry name" value="COPROPORPHYRINIGEN III OXIDASE"/>
    <property type="match status" value="1"/>
</dbReference>
<evidence type="ECO:0000256" key="8">
    <source>
        <dbReference type="ARBA" id="ARBA00022723"/>
    </source>
</evidence>
<dbReference type="SMART" id="SM00729">
    <property type="entry name" value="Elp3"/>
    <property type="match status" value="1"/>
</dbReference>
<evidence type="ECO:0000256" key="10">
    <source>
        <dbReference type="ARBA" id="ARBA00023004"/>
    </source>
</evidence>
<keyword evidence="9 15" id="KW-0560">Oxidoreductase</keyword>
<dbReference type="InterPro" id="IPR034505">
    <property type="entry name" value="Coproporphyrinogen-III_oxidase"/>
</dbReference>
<dbReference type="Pfam" id="PF06969">
    <property type="entry name" value="HemN_C"/>
    <property type="match status" value="1"/>
</dbReference>
<dbReference type="SUPFAM" id="SSF102114">
    <property type="entry name" value="Radical SAM enzymes"/>
    <property type="match status" value="1"/>
</dbReference>
<evidence type="ECO:0000256" key="17">
    <source>
        <dbReference type="PIRSR" id="PIRSR000167-2"/>
    </source>
</evidence>
<feature type="binding site" evidence="17">
    <location>
        <position position="76"/>
    </location>
    <ligand>
        <name>[4Fe-4S] cluster</name>
        <dbReference type="ChEBI" id="CHEBI:49883"/>
        <note>4Fe-4S-S-AdoMet</note>
    </ligand>
</feature>
<evidence type="ECO:0000256" key="15">
    <source>
        <dbReference type="PIRNR" id="PIRNR000167"/>
    </source>
</evidence>
<dbReference type="FunFam" id="1.10.10.920:FF:000001">
    <property type="entry name" value="Coproporphyrinogen-III oxidase"/>
    <property type="match status" value="1"/>
</dbReference>
<dbReference type="GO" id="GO:0006782">
    <property type="term" value="P:protoporphyrinogen IX biosynthetic process"/>
    <property type="evidence" value="ECO:0007669"/>
    <property type="project" value="UniProtKB-UniPathway"/>
</dbReference>
<keyword evidence="6 15" id="KW-0963">Cytoplasm</keyword>
<keyword evidence="8 15" id="KW-0479">Metal-binding</keyword>
<dbReference type="InterPro" id="IPR058240">
    <property type="entry name" value="rSAM_sf"/>
</dbReference>
<evidence type="ECO:0000256" key="9">
    <source>
        <dbReference type="ARBA" id="ARBA00023002"/>
    </source>
</evidence>
<feature type="binding site" evidence="16">
    <location>
        <position position="218"/>
    </location>
    <ligand>
        <name>S-adenosyl-L-methionine</name>
        <dbReference type="ChEBI" id="CHEBI:59789"/>
        <label>2</label>
    </ligand>
</feature>
<keyword evidence="5 15" id="KW-0004">4Fe-4S</keyword>